<organism evidence="1">
    <name type="scientific">marine sediment metagenome</name>
    <dbReference type="NCBI Taxonomy" id="412755"/>
    <lineage>
        <taxon>unclassified sequences</taxon>
        <taxon>metagenomes</taxon>
        <taxon>ecological metagenomes</taxon>
    </lineage>
</organism>
<reference evidence="1" key="1">
    <citation type="journal article" date="2014" name="Front. Microbiol.">
        <title>High frequency of phylogenetically diverse reductive dehalogenase-homologous genes in deep subseafloor sedimentary metagenomes.</title>
        <authorList>
            <person name="Kawai M."/>
            <person name="Futagami T."/>
            <person name="Toyoda A."/>
            <person name="Takaki Y."/>
            <person name="Nishi S."/>
            <person name="Hori S."/>
            <person name="Arai W."/>
            <person name="Tsubouchi T."/>
            <person name="Morono Y."/>
            <person name="Uchiyama I."/>
            <person name="Ito T."/>
            <person name="Fujiyama A."/>
            <person name="Inagaki F."/>
            <person name="Takami H."/>
        </authorList>
    </citation>
    <scope>NUCLEOTIDE SEQUENCE</scope>
    <source>
        <strain evidence="1">Expedition CK06-06</strain>
    </source>
</reference>
<comment type="caution">
    <text evidence="1">The sequence shown here is derived from an EMBL/GenBank/DDBJ whole genome shotgun (WGS) entry which is preliminary data.</text>
</comment>
<name>X1GG76_9ZZZZ</name>
<dbReference type="EMBL" id="BARU01012681">
    <property type="protein sequence ID" value="GAH43825.1"/>
    <property type="molecule type" value="Genomic_DNA"/>
</dbReference>
<feature type="non-terminal residue" evidence="1">
    <location>
        <position position="1"/>
    </location>
</feature>
<proteinExistence type="predicted"/>
<evidence type="ECO:0000313" key="1">
    <source>
        <dbReference type="EMBL" id="GAH43825.1"/>
    </source>
</evidence>
<dbReference type="AlphaFoldDB" id="X1GG76"/>
<protein>
    <submittedName>
        <fullName evidence="1">Uncharacterized protein</fullName>
    </submittedName>
</protein>
<gene>
    <name evidence="1" type="ORF">S03H2_23263</name>
</gene>
<accession>X1GG76</accession>
<feature type="non-terminal residue" evidence="1">
    <location>
        <position position="232"/>
    </location>
</feature>
<sequence>LPQYITEAAIATLATEANVIAEIKRVHLGGKMMRVRKVAVDANPDVLVRLRENARSMQESNAFTIDHTAQYDLHCTSLFYFSLYNTTAVPIPSFAYRYGYWLEKPTVADKLFYDLALTPEDKSIAKEFDIASMVKTGILPIPLDKLIEREFQITTKRTVSKHDNLTTGGLDLGTELPSTDTFLILLGIALEKPPTSAYTTRVDITVDKDPDYHTMRVWVGSGSGYDIPLWIP</sequence>